<dbReference type="Proteomes" id="UP001302059">
    <property type="component" value="Unassembled WGS sequence"/>
</dbReference>
<dbReference type="EMBL" id="JASNGB010000059">
    <property type="protein sequence ID" value="MDL2344123.1"/>
    <property type="molecule type" value="Genomic_DNA"/>
</dbReference>
<dbReference type="Gene3D" id="3.10.290.30">
    <property type="entry name" value="MM3350-like"/>
    <property type="match status" value="2"/>
</dbReference>
<accession>A0ABT7JJJ9</accession>
<keyword evidence="2" id="KW-1185">Reference proteome</keyword>
<name>A0ABT7JJJ9_9DEIO</name>
<gene>
    <name evidence="1" type="ORF">QOL99_08155</name>
</gene>
<protein>
    <submittedName>
        <fullName evidence="1">Uncharacterized protein</fullName>
    </submittedName>
</protein>
<comment type="caution">
    <text evidence="1">The sequence shown here is derived from an EMBL/GenBank/DDBJ whole genome shotgun (WGS) entry which is preliminary data.</text>
</comment>
<proteinExistence type="predicted"/>
<dbReference type="RefSeq" id="WP_285522895.1">
    <property type="nucleotide sequence ID" value="NZ_JASNGB010000059.1"/>
</dbReference>
<reference evidence="1 2" key="1">
    <citation type="submission" date="2023-05" db="EMBL/GenBank/DDBJ databases">
        <authorList>
            <person name="Gao F."/>
        </authorList>
    </citation>
    <scope>NUCLEOTIDE SEQUENCE [LARGE SCALE GENOMIC DNA]</scope>
    <source>
        <strain evidence="1 2">MIMF12</strain>
    </source>
</reference>
<dbReference type="InterPro" id="IPR024047">
    <property type="entry name" value="MM3350-like_sf"/>
</dbReference>
<evidence type="ECO:0000313" key="1">
    <source>
        <dbReference type="EMBL" id="MDL2344123.1"/>
    </source>
</evidence>
<dbReference type="SUPFAM" id="SSF159941">
    <property type="entry name" value="MM3350-like"/>
    <property type="match status" value="2"/>
</dbReference>
<sequence>MTKTRKAARQMHVFKVTSRVKVEGERRYPYRVLGMPQDADLDALAGAIVSAFGFDLDHAYGFFDGRNPYRSAVAYELFRDLEGGGSPLSAARPGGPGDLPEELADEADLALTLALDGLSQSALLRETAAFLTRRLEEEVLPRVPGRLQDAVRERLSAFAAEALALGEEEEDVSFSVAMPPEVRAMLARPDGIEQVLATLAPARQGLGAGDDLPGLAGLDPAPGRGREEHGVRGVPVTEPFGRQEKWTFLFDYGDDWTFDVTYQGLQDAPPRVRLPHVLDSVGTAPDQYPEWDE</sequence>
<organism evidence="1 2">
    <name type="scientific">Deinococcus rhizophilus</name>
    <dbReference type="NCBI Taxonomy" id="3049544"/>
    <lineage>
        <taxon>Bacteria</taxon>
        <taxon>Thermotogati</taxon>
        <taxon>Deinococcota</taxon>
        <taxon>Deinococci</taxon>
        <taxon>Deinococcales</taxon>
        <taxon>Deinococcaceae</taxon>
        <taxon>Deinococcus</taxon>
    </lineage>
</organism>
<evidence type="ECO:0000313" key="2">
    <source>
        <dbReference type="Proteomes" id="UP001302059"/>
    </source>
</evidence>